<reference evidence="1" key="1">
    <citation type="journal article" date="2019" name="bioRxiv">
        <title>The Genome of the Zebra Mussel, Dreissena polymorpha: A Resource for Invasive Species Research.</title>
        <authorList>
            <person name="McCartney M.A."/>
            <person name="Auch B."/>
            <person name="Kono T."/>
            <person name="Mallez S."/>
            <person name="Zhang Y."/>
            <person name="Obille A."/>
            <person name="Becker A."/>
            <person name="Abrahante J.E."/>
            <person name="Garbe J."/>
            <person name="Badalamenti J.P."/>
            <person name="Herman A."/>
            <person name="Mangelson H."/>
            <person name="Liachko I."/>
            <person name="Sullivan S."/>
            <person name="Sone E.D."/>
            <person name="Koren S."/>
            <person name="Silverstein K.A.T."/>
            <person name="Beckman K.B."/>
            <person name="Gohl D.M."/>
        </authorList>
    </citation>
    <scope>NUCLEOTIDE SEQUENCE</scope>
    <source>
        <strain evidence="1">Duluth1</strain>
        <tissue evidence="1">Whole animal</tissue>
    </source>
</reference>
<organism evidence="1 2">
    <name type="scientific">Dreissena polymorpha</name>
    <name type="common">Zebra mussel</name>
    <name type="synonym">Mytilus polymorpha</name>
    <dbReference type="NCBI Taxonomy" id="45954"/>
    <lineage>
        <taxon>Eukaryota</taxon>
        <taxon>Metazoa</taxon>
        <taxon>Spiralia</taxon>
        <taxon>Lophotrochozoa</taxon>
        <taxon>Mollusca</taxon>
        <taxon>Bivalvia</taxon>
        <taxon>Autobranchia</taxon>
        <taxon>Heteroconchia</taxon>
        <taxon>Euheterodonta</taxon>
        <taxon>Imparidentia</taxon>
        <taxon>Neoheterodontei</taxon>
        <taxon>Myida</taxon>
        <taxon>Dreissenoidea</taxon>
        <taxon>Dreissenidae</taxon>
        <taxon>Dreissena</taxon>
    </lineage>
</organism>
<name>A0A9D4S8N4_DREPO</name>
<dbReference type="EMBL" id="JAIWYP010000001">
    <property type="protein sequence ID" value="KAH3894598.1"/>
    <property type="molecule type" value="Genomic_DNA"/>
</dbReference>
<keyword evidence="2" id="KW-1185">Reference proteome</keyword>
<reference evidence="1" key="2">
    <citation type="submission" date="2020-11" db="EMBL/GenBank/DDBJ databases">
        <authorList>
            <person name="McCartney M.A."/>
            <person name="Auch B."/>
            <person name="Kono T."/>
            <person name="Mallez S."/>
            <person name="Becker A."/>
            <person name="Gohl D.M."/>
            <person name="Silverstein K.A.T."/>
            <person name="Koren S."/>
            <person name="Bechman K.B."/>
            <person name="Herman A."/>
            <person name="Abrahante J.E."/>
            <person name="Garbe J."/>
        </authorList>
    </citation>
    <scope>NUCLEOTIDE SEQUENCE</scope>
    <source>
        <strain evidence="1">Duluth1</strain>
        <tissue evidence="1">Whole animal</tissue>
    </source>
</reference>
<dbReference type="AlphaFoldDB" id="A0A9D4S8N4"/>
<dbReference type="Proteomes" id="UP000828390">
    <property type="component" value="Unassembled WGS sequence"/>
</dbReference>
<evidence type="ECO:0000313" key="2">
    <source>
        <dbReference type="Proteomes" id="UP000828390"/>
    </source>
</evidence>
<evidence type="ECO:0000313" key="1">
    <source>
        <dbReference type="EMBL" id="KAH3894598.1"/>
    </source>
</evidence>
<protein>
    <submittedName>
        <fullName evidence="1">Uncharacterized protein</fullName>
    </submittedName>
</protein>
<accession>A0A9D4S8N4</accession>
<sequence>MRTYLQLSLVSIDKLPLMRCMFLSLLLQAGLMLGKDLGHVFLVVGSQLGQTGLCRVTGLPYL</sequence>
<gene>
    <name evidence="1" type="ORF">DPMN_018755</name>
</gene>
<proteinExistence type="predicted"/>
<comment type="caution">
    <text evidence="1">The sequence shown here is derived from an EMBL/GenBank/DDBJ whole genome shotgun (WGS) entry which is preliminary data.</text>
</comment>